<feature type="compositionally biased region" description="Polar residues" evidence="1">
    <location>
        <begin position="1"/>
        <end position="10"/>
    </location>
</feature>
<dbReference type="AlphaFoldDB" id="A0A6B3SVJ9"/>
<proteinExistence type="predicted"/>
<evidence type="ECO:0000256" key="1">
    <source>
        <dbReference type="SAM" id="MobiDB-lite"/>
    </source>
</evidence>
<protein>
    <submittedName>
        <fullName evidence="2">Uncharacterized protein</fullName>
    </submittedName>
</protein>
<dbReference type="RefSeq" id="WP_163967258.1">
    <property type="nucleotide sequence ID" value="NZ_JAAIVB010000069.1"/>
</dbReference>
<reference evidence="2 3" key="1">
    <citation type="submission" date="2020-02" db="EMBL/GenBank/DDBJ databases">
        <authorList>
            <person name="Kim M.K."/>
        </authorList>
    </citation>
    <scope>NUCLEOTIDE SEQUENCE [LARGE SCALE GENOMIC DNA]</scope>
    <source>
        <strain evidence="2 3">17J57-3</strain>
    </source>
</reference>
<dbReference type="Proteomes" id="UP000482155">
    <property type="component" value="Unassembled WGS sequence"/>
</dbReference>
<keyword evidence="3" id="KW-1185">Reference proteome</keyword>
<gene>
    <name evidence="2" type="ORF">G3574_20245</name>
</gene>
<feature type="region of interest" description="Disordered" evidence="1">
    <location>
        <begin position="1"/>
        <end position="21"/>
    </location>
</feature>
<name>A0A6B3SVJ9_9BURK</name>
<sequence>MSLQKTNPPDTVQVPPAVPPPEIDMPKSFTFSLDDINSVFGISADTLSALAHSHGVSEQELIIRAVTQLARAEIPDLDLDAPRLSPEQVAQLMQRRVKLEESRQSNGANLKDVFLDLLSEQGDADADDSRPQHGGHT</sequence>
<dbReference type="EMBL" id="JAAIVB010000069">
    <property type="protein sequence ID" value="NEX63415.1"/>
    <property type="molecule type" value="Genomic_DNA"/>
</dbReference>
<evidence type="ECO:0000313" key="3">
    <source>
        <dbReference type="Proteomes" id="UP000482155"/>
    </source>
</evidence>
<comment type="caution">
    <text evidence="2">The sequence shown here is derived from an EMBL/GenBank/DDBJ whole genome shotgun (WGS) entry which is preliminary data.</text>
</comment>
<evidence type="ECO:0000313" key="2">
    <source>
        <dbReference type="EMBL" id="NEX63415.1"/>
    </source>
</evidence>
<accession>A0A6B3SVJ9</accession>
<organism evidence="2 3">
    <name type="scientific">Noviherbaspirillum galbum</name>
    <dbReference type="NCBI Taxonomy" id="2709383"/>
    <lineage>
        <taxon>Bacteria</taxon>
        <taxon>Pseudomonadati</taxon>
        <taxon>Pseudomonadota</taxon>
        <taxon>Betaproteobacteria</taxon>
        <taxon>Burkholderiales</taxon>
        <taxon>Oxalobacteraceae</taxon>
        <taxon>Noviherbaspirillum</taxon>
    </lineage>
</organism>